<evidence type="ECO:0000259" key="8">
    <source>
        <dbReference type="Pfam" id="PF25954"/>
    </source>
</evidence>
<dbReference type="PANTHER" id="PTHR32347:SF29">
    <property type="entry name" value="UPF0194 MEMBRANE PROTEIN YBHG"/>
    <property type="match status" value="1"/>
</dbReference>
<reference evidence="9 10" key="1">
    <citation type="submission" date="2016-10" db="EMBL/GenBank/DDBJ databases">
        <authorList>
            <person name="de Groot N.N."/>
        </authorList>
    </citation>
    <scope>NUCLEOTIDE SEQUENCE [LARGE SCALE GENOMIC DNA]</scope>
    <source>
        <strain evidence="9 10">R-24608</strain>
    </source>
</reference>
<dbReference type="Gene3D" id="2.40.420.20">
    <property type="match status" value="1"/>
</dbReference>
<dbReference type="Gene3D" id="1.10.287.470">
    <property type="entry name" value="Helix hairpin bin"/>
    <property type="match status" value="3"/>
</dbReference>
<evidence type="ECO:0000313" key="9">
    <source>
        <dbReference type="EMBL" id="SFU67364.1"/>
    </source>
</evidence>
<protein>
    <submittedName>
        <fullName evidence="9">HlyD family secretion protein</fullName>
    </submittedName>
</protein>
<evidence type="ECO:0000256" key="6">
    <source>
        <dbReference type="ARBA" id="ARBA00023054"/>
    </source>
</evidence>
<keyword evidence="6" id="KW-0175">Coiled coil</keyword>
<dbReference type="GO" id="GO:0022857">
    <property type="term" value="F:transmembrane transporter activity"/>
    <property type="evidence" value="ECO:0007669"/>
    <property type="project" value="InterPro"/>
</dbReference>
<comment type="subcellular location">
    <subcellularLocation>
        <location evidence="1">Periplasm</location>
    </subcellularLocation>
</comment>
<dbReference type="AlphaFoldDB" id="A0A1I7I377"/>
<dbReference type="Gene3D" id="2.40.50.100">
    <property type="match status" value="2"/>
</dbReference>
<comment type="similarity">
    <text evidence="3">Belongs to the UPF0194 family.</text>
</comment>
<dbReference type="PANTHER" id="PTHR32347">
    <property type="entry name" value="EFFLUX SYSTEM COMPONENT YKNX-RELATED"/>
    <property type="match status" value="1"/>
</dbReference>
<dbReference type="InterPro" id="IPR058792">
    <property type="entry name" value="Beta-barrel_RND_2"/>
</dbReference>
<dbReference type="NCBIfam" id="TIGR01730">
    <property type="entry name" value="RND_mfp"/>
    <property type="match status" value="1"/>
</dbReference>
<dbReference type="EMBL" id="FPBX01000014">
    <property type="protein sequence ID" value="SFU67364.1"/>
    <property type="molecule type" value="Genomic_DNA"/>
</dbReference>
<dbReference type="Gene3D" id="2.40.30.170">
    <property type="match status" value="1"/>
</dbReference>
<evidence type="ECO:0000256" key="3">
    <source>
        <dbReference type="ARBA" id="ARBA00010602"/>
    </source>
</evidence>
<dbReference type="RefSeq" id="WP_082366507.1">
    <property type="nucleotide sequence ID" value="NZ_CYIG01000008.1"/>
</dbReference>
<accession>A0A1I7I377</accession>
<organism evidence="9 10">
    <name type="scientific">Paenacidovorax caeni</name>
    <dbReference type="NCBI Taxonomy" id="343013"/>
    <lineage>
        <taxon>Bacteria</taxon>
        <taxon>Pseudomonadati</taxon>
        <taxon>Pseudomonadota</taxon>
        <taxon>Betaproteobacteria</taxon>
        <taxon>Burkholderiales</taxon>
        <taxon>Comamonadaceae</taxon>
        <taxon>Paenacidovorax</taxon>
    </lineage>
</organism>
<evidence type="ECO:0000256" key="4">
    <source>
        <dbReference type="ARBA" id="ARBA00022729"/>
    </source>
</evidence>
<evidence type="ECO:0000256" key="2">
    <source>
        <dbReference type="ARBA" id="ARBA00009477"/>
    </source>
</evidence>
<dbReference type="InterPro" id="IPR006143">
    <property type="entry name" value="RND_pump_MFP"/>
</dbReference>
<feature type="region of interest" description="Disordered" evidence="7">
    <location>
        <begin position="403"/>
        <end position="439"/>
    </location>
</feature>
<dbReference type="OrthoDB" id="9806939at2"/>
<dbReference type="Pfam" id="PF25954">
    <property type="entry name" value="Beta-barrel_RND_2"/>
    <property type="match status" value="1"/>
</dbReference>
<evidence type="ECO:0000256" key="1">
    <source>
        <dbReference type="ARBA" id="ARBA00004418"/>
    </source>
</evidence>
<keyword evidence="10" id="KW-1185">Reference proteome</keyword>
<dbReference type="GO" id="GO:0042597">
    <property type="term" value="C:periplasmic space"/>
    <property type="evidence" value="ECO:0007669"/>
    <property type="project" value="UniProtKB-SubCell"/>
</dbReference>
<dbReference type="Proteomes" id="UP000183656">
    <property type="component" value="Unassembled WGS sequence"/>
</dbReference>
<comment type="similarity">
    <text evidence="2">Belongs to the membrane fusion protein (MFP) (TC 8.A.1) family.</text>
</comment>
<feature type="domain" description="CusB-like beta-barrel" evidence="8">
    <location>
        <begin position="259"/>
        <end position="332"/>
    </location>
</feature>
<name>A0A1I7I377_9BURK</name>
<evidence type="ECO:0000256" key="7">
    <source>
        <dbReference type="SAM" id="MobiDB-lite"/>
    </source>
</evidence>
<keyword evidence="4" id="KW-0732">Signal</keyword>
<dbReference type="PRINTS" id="PR01490">
    <property type="entry name" value="RTXTOXIND"/>
</dbReference>
<evidence type="ECO:0000313" key="10">
    <source>
        <dbReference type="Proteomes" id="UP000183656"/>
    </source>
</evidence>
<proteinExistence type="inferred from homology"/>
<gene>
    <name evidence="9" type="ORF">SAMN04489707_10144</name>
</gene>
<dbReference type="SUPFAM" id="SSF111369">
    <property type="entry name" value="HlyD-like secretion proteins"/>
    <property type="match status" value="2"/>
</dbReference>
<dbReference type="GO" id="GO:0016020">
    <property type="term" value="C:membrane"/>
    <property type="evidence" value="ECO:0007669"/>
    <property type="project" value="InterPro"/>
</dbReference>
<dbReference type="InterPro" id="IPR050465">
    <property type="entry name" value="UPF0194_transport"/>
</dbReference>
<evidence type="ECO:0000256" key="5">
    <source>
        <dbReference type="ARBA" id="ARBA00022764"/>
    </source>
</evidence>
<dbReference type="STRING" id="343013.SAMN04489707_10144"/>
<sequence>MALPFRSQPLPKLRRWGIPLAFLAVALAVAVAWWSARSIAVPAVAAQTQPLLRTLQVTARVATLSRVEVGATLTGRVQSVLVREGDTVRAGAPLVELETDELRAAWLQAVANEQQAKARLQGLRTTGRVTAKAGVAQADASVLAAQAELRRGHQLVAQGFISASRLDELQRAVDVALAQQRNANAQRQANADTGTDLAQAQAQLAVARASTQAAAARLAQATVRAPTDATVLLRTVEPGQIVQPGKALLQLALAGPTQLVAQLDERFLEQLEVGQRATVIADAFPNQRLQARVLSMAPGVDAQRGSIEVKLALQAAPPTFLREDMTLSVEIETGRRPQALALPLSALRHIDGDTATVYIAQDGRAQAQSVRLGLRNLVAAEITQGLAADALVLLGPRVRPGMRVRPQAQPWHDDSTSSPTRAGGRDSDAGAALTHAVGR</sequence>
<keyword evidence="5" id="KW-0574">Periplasm</keyword>